<sequence length="185" mass="20426">MFSDLTHDAAPMGGCTSPSNSTANNESRTNGFDSSAHNAFKAPEVVNITGSQGVQVGPTYHINGPVIHSRGLAQAIGSGGDPRPQREHVLQMLQVTRIVNEKDKSVVSDHLGDLWRSLGREMEFSNGQLDNIDNDNRRLQDKAYELLTAWHDDKSSQATFSQLTRLLMRVRAFEVVSRLYSSLET</sequence>
<evidence type="ECO:0000313" key="4">
    <source>
        <dbReference type="RefSeq" id="XP_047739884.1"/>
    </source>
</evidence>
<feature type="compositionally biased region" description="Polar residues" evidence="1">
    <location>
        <begin position="16"/>
        <end position="36"/>
    </location>
</feature>
<proteinExistence type="predicted"/>
<dbReference type="SMART" id="SM00005">
    <property type="entry name" value="DEATH"/>
    <property type="match status" value="1"/>
</dbReference>
<accession>A0A979FV09</accession>
<dbReference type="CTD" id="44339"/>
<dbReference type="OrthoDB" id="535509at2759"/>
<dbReference type="SUPFAM" id="SSF47986">
    <property type="entry name" value="DEATH domain"/>
    <property type="match status" value="1"/>
</dbReference>
<dbReference type="InterPro" id="IPR000488">
    <property type="entry name" value="Death_dom"/>
</dbReference>
<dbReference type="Proteomes" id="UP000694843">
    <property type="component" value="Unplaced"/>
</dbReference>
<name>A0A979FV09_HYAAZ</name>
<keyword evidence="3" id="KW-1185">Reference proteome</keyword>
<dbReference type="GO" id="GO:0007165">
    <property type="term" value="P:signal transduction"/>
    <property type="evidence" value="ECO:0007669"/>
    <property type="project" value="InterPro"/>
</dbReference>
<feature type="domain" description="Death" evidence="2">
    <location>
        <begin position="100"/>
        <end position="183"/>
    </location>
</feature>
<dbReference type="PROSITE" id="PS50017">
    <property type="entry name" value="DEATH_DOMAIN"/>
    <property type="match status" value="1"/>
</dbReference>
<reference evidence="4" key="1">
    <citation type="submission" date="2025-08" db="UniProtKB">
        <authorList>
            <consortium name="RefSeq"/>
        </authorList>
    </citation>
    <scope>IDENTIFICATION</scope>
    <source>
        <tissue evidence="4">Whole organism</tissue>
    </source>
</reference>
<evidence type="ECO:0000313" key="3">
    <source>
        <dbReference type="Proteomes" id="UP000694843"/>
    </source>
</evidence>
<feature type="region of interest" description="Disordered" evidence="1">
    <location>
        <begin position="1"/>
        <end position="36"/>
    </location>
</feature>
<gene>
    <name evidence="4" type="primary">LOC108683202</name>
</gene>
<dbReference type="RefSeq" id="XP_047739884.1">
    <property type="nucleotide sequence ID" value="XM_047883928.1"/>
</dbReference>
<dbReference type="GeneID" id="108683202"/>
<evidence type="ECO:0000256" key="1">
    <source>
        <dbReference type="SAM" id="MobiDB-lite"/>
    </source>
</evidence>
<dbReference type="KEGG" id="hazt:108683202"/>
<dbReference type="InterPro" id="IPR011029">
    <property type="entry name" value="DEATH-like_dom_sf"/>
</dbReference>
<dbReference type="CDD" id="cd01670">
    <property type="entry name" value="Death"/>
    <property type="match status" value="1"/>
</dbReference>
<dbReference type="AlphaFoldDB" id="A0A979FV09"/>
<evidence type="ECO:0000259" key="2">
    <source>
        <dbReference type="PROSITE" id="PS50017"/>
    </source>
</evidence>
<organism evidence="3 4">
    <name type="scientific">Hyalella azteca</name>
    <name type="common">Amphipod</name>
    <dbReference type="NCBI Taxonomy" id="294128"/>
    <lineage>
        <taxon>Eukaryota</taxon>
        <taxon>Metazoa</taxon>
        <taxon>Ecdysozoa</taxon>
        <taxon>Arthropoda</taxon>
        <taxon>Crustacea</taxon>
        <taxon>Multicrustacea</taxon>
        <taxon>Malacostraca</taxon>
        <taxon>Eumalacostraca</taxon>
        <taxon>Peracarida</taxon>
        <taxon>Amphipoda</taxon>
        <taxon>Senticaudata</taxon>
        <taxon>Talitrida</taxon>
        <taxon>Talitroidea</taxon>
        <taxon>Hyalellidae</taxon>
        <taxon>Hyalella</taxon>
    </lineage>
</organism>
<protein>
    <submittedName>
        <fullName evidence="4">Ankyrin-2</fullName>
    </submittedName>
</protein>
<dbReference type="Pfam" id="PF00531">
    <property type="entry name" value="Death"/>
    <property type="match status" value="1"/>
</dbReference>
<dbReference type="Gene3D" id="1.10.533.10">
    <property type="entry name" value="Death Domain, Fas"/>
    <property type="match status" value="1"/>
</dbReference>